<dbReference type="Proteomes" id="UP000620075">
    <property type="component" value="Unassembled WGS sequence"/>
</dbReference>
<feature type="binding site" evidence="9">
    <location>
        <position position="10"/>
    </location>
    <ligand>
        <name>diphosphate</name>
        <dbReference type="ChEBI" id="CHEBI:33019"/>
    </ligand>
</feature>
<dbReference type="GO" id="GO:0061621">
    <property type="term" value="P:canonical glycolysis"/>
    <property type="evidence" value="ECO:0007669"/>
    <property type="project" value="TreeGrafter"/>
</dbReference>
<comment type="function">
    <text evidence="9">Catalyzes the phosphorylation of D-fructose 6-phosphate, the first committing step of glycolysis. Uses inorganic phosphate (PPi) as phosphoryl donor instead of ATP like common ATP-dependent phosphofructokinases (ATP-PFKs), which renders the reaction reversible, and can thus function both in glycolysis and gluconeogenesis. Consistently, PPi-PFK can replace the enzymes of both the forward (ATP-PFK) and reverse (fructose-bisphosphatase (FBPase)) reactions.</text>
</comment>
<evidence type="ECO:0000256" key="6">
    <source>
        <dbReference type="ARBA" id="ARBA00022777"/>
    </source>
</evidence>
<keyword evidence="8 9" id="KW-0324">Glycolysis</keyword>
<dbReference type="GO" id="GO:0030388">
    <property type="term" value="P:fructose 1,6-bisphosphate metabolic process"/>
    <property type="evidence" value="ECO:0007669"/>
    <property type="project" value="TreeGrafter"/>
</dbReference>
<dbReference type="GO" id="GO:0046872">
    <property type="term" value="F:metal ion binding"/>
    <property type="evidence" value="ECO:0007669"/>
    <property type="project" value="UniProtKB-KW"/>
</dbReference>
<comment type="similarity">
    <text evidence="9">Belongs to the phosphofructokinase type A (PFKA) family. Mixed-substrate PFK group III subfamily.</text>
</comment>
<comment type="caution">
    <text evidence="9">Lacks conserved residue(s) required for the propagation of feature annotation.</text>
</comment>
<reference evidence="11 12" key="1">
    <citation type="submission" date="2020-10" db="EMBL/GenBank/DDBJ databases">
        <title>Ca. Dormibacterota MAGs.</title>
        <authorList>
            <person name="Montgomery K."/>
        </authorList>
    </citation>
    <scope>NUCLEOTIDE SEQUENCE [LARGE SCALE GENOMIC DNA]</scope>
    <source>
        <strain evidence="11">SC8811_S16_3</strain>
    </source>
</reference>
<dbReference type="GO" id="GO:0070095">
    <property type="term" value="F:fructose-6-phosphate binding"/>
    <property type="evidence" value="ECO:0007669"/>
    <property type="project" value="TreeGrafter"/>
</dbReference>
<dbReference type="EC" id="2.7.1.90" evidence="9"/>
<feature type="binding site" description="in other chain" evidence="9">
    <location>
        <begin position="124"/>
        <end position="126"/>
    </location>
    <ligand>
        <name>substrate</name>
        <note>ligand shared between dimeric partners</note>
    </ligand>
</feature>
<dbReference type="GO" id="GO:0003872">
    <property type="term" value="F:6-phosphofructokinase activity"/>
    <property type="evidence" value="ECO:0007669"/>
    <property type="project" value="UniProtKB-UniRule"/>
</dbReference>
<feature type="binding site" evidence="9">
    <location>
        <position position="102"/>
    </location>
    <ligand>
        <name>Mg(2+)</name>
        <dbReference type="ChEBI" id="CHEBI:18420"/>
        <note>catalytic</note>
    </ligand>
</feature>
<name>A0A934NE67_9BACT</name>
<feature type="site" description="Important for catalytic activity and substrate specificity; stabilizes the transition state when the phosphoryl donor is PPi; prevents ATP from binding by mimicking the alpha-phosphate group of ATP" evidence="9">
    <location>
        <position position="103"/>
    </location>
</feature>
<dbReference type="InterPro" id="IPR012829">
    <property type="entry name" value="Phosphofructokinase_III"/>
</dbReference>
<comment type="activity regulation">
    <text evidence="9">Non-allosteric.</text>
</comment>
<gene>
    <name evidence="9" type="primary">pfp</name>
    <name evidence="11" type="ORF">JF888_10580</name>
</gene>
<comment type="subcellular location">
    <subcellularLocation>
        <location evidence="9">Cytoplasm</location>
    </subcellularLocation>
</comment>
<keyword evidence="4 9" id="KW-0808">Transferase</keyword>
<comment type="cofactor">
    <cofactor evidence="1 9">
        <name>Mg(2+)</name>
        <dbReference type="ChEBI" id="CHEBI:18420"/>
    </cofactor>
</comment>
<evidence type="ECO:0000256" key="2">
    <source>
        <dbReference type="ARBA" id="ARBA00004679"/>
    </source>
</evidence>
<dbReference type="Gene3D" id="3.40.50.450">
    <property type="match status" value="1"/>
</dbReference>
<accession>A0A934NE67</accession>
<keyword evidence="7 9" id="KW-0460">Magnesium</keyword>
<keyword evidence="6 9" id="KW-0418">Kinase</keyword>
<feature type="site" description="Important for catalytic activity; stabilizes the transition state when the phosphoryl donor is PPi" evidence="9">
    <location>
        <position position="123"/>
    </location>
</feature>
<evidence type="ECO:0000256" key="5">
    <source>
        <dbReference type="ARBA" id="ARBA00022723"/>
    </source>
</evidence>
<dbReference type="InterPro" id="IPR000023">
    <property type="entry name" value="Phosphofructokinase_dom"/>
</dbReference>
<evidence type="ECO:0000256" key="9">
    <source>
        <dbReference type="HAMAP-Rule" id="MF_01976"/>
    </source>
</evidence>
<dbReference type="InterPro" id="IPR015912">
    <property type="entry name" value="Phosphofructokinase_CS"/>
</dbReference>
<dbReference type="GO" id="GO:0016208">
    <property type="term" value="F:AMP binding"/>
    <property type="evidence" value="ECO:0007669"/>
    <property type="project" value="TreeGrafter"/>
</dbReference>
<feature type="domain" description="Phosphofructokinase" evidence="10">
    <location>
        <begin position="2"/>
        <end position="298"/>
    </location>
</feature>
<keyword evidence="3 9" id="KW-0963">Cytoplasm</keyword>
<dbReference type="GO" id="GO:0005945">
    <property type="term" value="C:6-phosphofructokinase complex"/>
    <property type="evidence" value="ECO:0007669"/>
    <property type="project" value="TreeGrafter"/>
</dbReference>
<dbReference type="HAMAP" id="MF_01976">
    <property type="entry name" value="Phosphofructokinase_III"/>
    <property type="match status" value="1"/>
</dbReference>
<dbReference type="NCBIfam" id="NF002872">
    <property type="entry name" value="PRK03202.1"/>
    <property type="match status" value="1"/>
</dbReference>
<dbReference type="SUPFAM" id="SSF53784">
    <property type="entry name" value="Phosphofructokinase"/>
    <property type="match status" value="1"/>
</dbReference>
<organism evidence="11 12">
    <name type="scientific">Candidatus Dormiibacter inghamiae</name>
    <dbReference type="NCBI Taxonomy" id="3127013"/>
    <lineage>
        <taxon>Bacteria</taxon>
        <taxon>Bacillati</taxon>
        <taxon>Candidatus Dormiibacterota</taxon>
        <taxon>Candidatus Dormibacteria</taxon>
        <taxon>Candidatus Dormibacterales</taxon>
        <taxon>Candidatus Dormibacteraceae</taxon>
        <taxon>Candidatus Dormiibacter</taxon>
    </lineage>
</organism>
<evidence type="ECO:0000256" key="8">
    <source>
        <dbReference type="ARBA" id="ARBA00023152"/>
    </source>
</evidence>
<evidence type="ECO:0000313" key="12">
    <source>
        <dbReference type="Proteomes" id="UP000620075"/>
    </source>
</evidence>
<feature type="active site" description="Proton acceptor" evidence="9">
    <location>
        <position position="126"/>
    </location>
</feature>
<comment type="caution">
    <text evidence="11">The sequence shown here is derived from an EMBL/GenBank/DDBJ whole genome shotgun (WGS) entry which is preliminary data.</text>
</comment>
<dbReference type="PROSITE" id="PS00433">
    <property type="entry name" value="PHOSPHOFRUCTOKINASE"/>
    <property type="match status" value="1"/>
</dbReference>
<dbReference type="RefSeq" id="WP_338179932.1">
    <property type="nucleotide sequence ID" value="NZ_JAEKNQ010000040.1"/>
</dbReference>
<dbReference type="Gene3D" id="3.40.50.460">
    <property type="entry name" value="Phosphofructokinase domain"/>
    <property type="match status" value="1"/>
</dbReference>
<dbReference type="GO" id="GO:0042802">
    <property type="term" value="F:identical protein binding"/>
    <property type="evidence" value="ECO:0007669"/>
    <property type="project" value="TreeGrafter"/>
</dbReference>
<dbReference type="PIRSF" id="PIRSF000532">
    <property type="entry name" value="ATP_PFK_prok"/>
    <property type="match status" value="1"/>
</dbReference>
<dbReference type="InterPro" id="IPR012003">
    <property type="entry name" value="ATP_PFK_prok-type"/>
</dbReference>
<dbReference type="InterPro" id="IPR022953">
    <property type="entry name" value="ATP_PFK"/>
</dbReference>
<comment type="catalytic activity">
    <reaction evidence="9">
        <text>beta-D-fructose 6-phosphate + diphosphate = beta-D-fructose 1,6-bisphosphate + phosphate + H(+)</text>
        <dbReference type="Rhea" id="RHEA:13613"/>
        <dbReference type="ChEBI" id="CHEBI:15378"/>
        <dbReference type="ChEBI" id="CHEBI:32966"/>
        <dbReference type="ChEBI" id="CHEBI:33019"/>
        <dbReference type="ChEBI" id="CHEBI:43474"/>
        <dbReference type="ChEBI" id="CHEBI:57634"/>
        <dbReference type="EC" id="2.7.1.90"/>
    </reaction>
</comment>
<proteinExistence type="inferred from homology"/>
<dbReference type="Pfam" id="PF00365">
    <property type="entry name" value="PFK"/>
    <property type="match status" value="1"/>
</dbReference>
<evidence type="ECO:0000256" key="4">
    <source>
        <dbReference type="ARBA" id="ARBA00022679"/>
    </source>
</evidence>
<dbReference type="GO" id="GO:0048029">
    <property type="term" value="F:monosaccharide binding"/>
    <property type="evidence" value="ECO:0007669"/>
    <property type="project" value="TreeGrafter"/>
</dbReference>
<evidence type="ECO:0000313" key="11">
    <source>
        <dbReference type="EMBL" id="MBJ7603619.1"/>
    </source>
</evidence>
<comment type="pathway">
    <text evidence="2 9">Carbohydrate degradation; glycolysis; D-glyceraldehyde 3-phosphate and glycerone phosphate from D-glucose: step 3/4.</text>
</comment>
<dbReference type="PANTHER" id="PTHR13697:SF52">
    <property type="entry name" value="ATP-DEPENDENT 6-PHOSPHOFRUCTOKINASE 3"/>
    <property type="match status" value="1"/>
</dbReference>
<dbReference type="PANTHER" id="PTHR13697">
    <property type="entry name" value="PHOSPHOFRUCTOKINASE"/>
    <property type="match status" value="1"/>
</dbReference>
<dbReference type="InterPro" id="IPR035966">
    <property type="entry name" value="PKF_sf"/>
</dbReference>
<dbReference type="GO" id="GO:0047334">
    <property type="term" value="F:diphosphate-fructose-6-phosphate 1-phosphotransferase activity"/>
    <property type="evidence" value="ECO:0007669"/>
    <property type="project" value="UniProtKB-EC"/>
</dbReference>
<dbReference type="EMBL" id="JAEKNQ010000040">
    <property type="protein sequence ID" value="MBJ7603619.1"/>
    <property type="molecule type" value="Genomic_DNA"/>
</dbReference>
<dbReference type="PRINTS" id="PR00476">
    <property type="entry name" value="PHFRCTKINASE"/>
</dbReference>
<keyword evidence="5 9" id="KW-0479">Metal-binding</keyword>
<dbReference type="GO" id="GO:0006002">
    <property type="term" value="P:fructose 6-phosphate metabolic process"/>
    <property type="evidence" value="ECO:0007669"/>
    <property type="project" value="InterPro"/>
</dbReference>
<sequence>MRIGVLTGGGDAPGLNAAIRGVARRAFQLGHQVSGIKNGWAGTLRGDMSDLTPADVRGILPLGGTILGSSRTNPLKEAEGIDRVTASLQRFGIDGLVAIGGDDTLSVARGLFDAGCKVVGVPKTIDNDLSGTEFCIGFDTAVGIVTEALDRLHTTASSHHRVMVVEVMGRDTGWVGVTGGIAGGADLVVIPEFPVGLDEIVAHLRERRGEGKDFSIIVVCEAVDIPGLAVAGEGGADAFGHIRLSKRGIGDSLSQGIEAATGFETRVTVLGHLQRGGTPSALDRLWATRLGVAAVDLLNEGQSGVAPVRRDGEVAVSPLSDLVREQRRVPRELYELSRVFG</sequence>
<feature type="binding site" description="in other chain" evidence="9">
    <location>
        <begin position="168"/>
        <end position="170"/>
    </location>
    <ligand>
        <name>substrate</name>
        <note>ligand shared between dimeric partners</note>
    </ligand>
</feature>
<evidence type="ECO:0000256" key="7">
    <source>
        <dbReference type="ARBA" id="ARBA00022842"/>
    </source>
</evidence>
<evidence type="ECO:0000256" key="1">
    <source>
        <dbReference type="ARBA" id="ARBA00001946"/>
    </source>
</evidence>
<evidence type="ECO:0000259" key="10">
    <source>
        <dbReference type="Pfam" id="PF00365"/>
    </source>
</evidence>
<feature type="binding site" description="in other chain" evidence="9">
    <location>
        <position position="221"/>
    </location>
    <ligand>
        <name>substrate</name>
        <note>ligand shared between dimeric partners</note>
    </ligand>
</feature>
<feature type="binding site" evidence="9">
    <location>
        <position position="266"/>
    </location>
    <ligand>
        <name>substrate</name>
        <note>ligand shared between dimeric partners</note>
    </ligand>
</feature>
<comment type="subunit">
    <text evidence="9">Homodimer or homotetramer.</text>
</comment>
<feature type="binding site" evidence="9">
    <location>
        <position position="161"/>
    </location>
    <ligand>
        <name>substrate</name>
        <note>ligand shared between dimeric partners</note>
    </ligand>
</feature>
<protein>
    <recommendedName>
        <fullName evidence="9">Pyrophosphate--fructose 6-phosphate 1-phosphotransferase</fullName>
        <ecNumber evidence="9">2.7.1.90</ecNumber>
    </recommendedName>
    <alternativeName>
        <fullName evidence="9">6-phosphofructokinase, pyrophosphate dependent</fullName>
    </alternativeName>
    <alternativeName>
        <fullName evidence="9">PPi-dependent phosphofructokinase</fullName>
        <shortName evidence="9">PPi-PFK</shortName>
    </alternativeName>
    <alternativeName>
        <fullName evidence="9">Pyrophosphate-dependent 6-phosphofructose-1-kinase</fullName>
    </alternativeName>
</protein>
<dbReference type="AlphaFoldDB" id="A0A934NE67"/>
<evidence type="ECO:0000256" key="3">
    <source>
        <dbReference type="ARBA" id="ARBA00022490"/>
    </source>
</evidence>
<feature type="binding site" description="in other chain" evidence="9">
    <location>
        <begin position="272"/>
        <end position="275"/>
    </location>
    <ligand>
        <name>substrate</name>
        <note>ligand shared between dimeric partners</note>
    </ligand>
</feature>
<dbReference type="GO" id="GO:0005524">
    <property type="term" value="F:ATP binding"/>
    <property type="evidence" value="ECO:0007669"/>
    <property type="project" value="InterPro"/>
</dbReference>